<dbReference type="OrthoDB" id="10250354at2759"/>
<organism evidence="3 4">
    <name type="scientific">Amniculicola lignicola CBS 123094</name>
    <dbReference type="NCBI Taxonomy" id="1392246"/>
    <lineage>
        <taxon>Eukaryota</taxon>
        <taxon>Fungi</taxon>
        <taxon>Dikarya</taxon>
        <taxon>Ascomycota</taxon>
        <taxon>Pezizomycotina</taxon>
        <taxon>Dothideomycetes</taxon>
        <taxon>Pleosporomycetidae</taxon>
        <taxon>Pleosporales</taxon>
        <taxon>Amniculicolaceae</taxon>
        <taxon>Amniculicola</taxon>
    </lineage>
</organism>
<proteinExistence type="predicted"/>
<protein>
    <recommendedName>
        <fullName evidence="2">J domain-containing protein</fullName>
    </recommendedName>
</protein>
<dbReference type="InterPro" id="IPR001623">
    <property type="entry name" value="DnaJ_domain"/>
</dbReference>
<dbReference type="Proteomes" id="UP000799779">
    <property type="component" value="Unassembled WGS sequence"/>
</dbReference>
<keyword evidence="4" id="KW-1185">Reference proteome</keyword>
<dbReference type="PROSITE" id="PS50076">
    <property type="entry name" value="DNAJ_2"/>
    <property type="match status" value="1"/>
</dbReference>
<evidence type="ECO:0000259" key="2">
    <source>
        <dbReference type="PROSITE" id="PS50076"/>
    </source>
</evidence>
<dbReference type="Gene3D" id="1.10.287.110">
    <property type="entry name" value="DnaJ domain"/>
    <property type="match status" value="1"/>
</dbReference>
<evidence type="ECO:0000313" key="4">
    <source>
        <dbReference type="Proteomes" id="UP000799779"/>
    </source>
</evidence>
<evidence type="ECO:0000313" key="3">
    <source>
        <dbReference type="EMBL" id="KAF2005202.1"/>
    </source>
</evidence>
<dbReference type="AlphaFoldDB" id="A0A6A5WU27"/>
<dbReference type="SUPFAM" id="SSF46565">
    <property type="entry name" value="Chaperone J-domain"/>
    <property type="match status" value="1"/>
</dbReference>
<reference evidence="3" key="1">
    <citation type="journal article" date="2020" name="Stud. Mycol.">
        <title>101 Dothideomycetes genomes: a test case for predicting lifestyles and emergence of pathogens.</title>
        <authorList>
            <person name="Haridas S."/>
            <person name="Albert R."/>
            <person name="Binder M."/>
            <person name="Bloem J."/>
            <person name="Labutti K."/>
            <person name="Salamov A."/>
            <person name="Andreopoulos B."/>
            <person name="Baker S."/>
            <person name="Barry K."/>
            <person name="Bills G."/>
            <person name="Bluhm B."/>
            <person name="Cannon C."/>
            <person name="Castanera R."/>
            <person name="Culley D."/>
            <person name="Daum C."/>
            <person name="Ezra D."/>
            <person name="Gonzalez J."/>
            <person name="Henrissat B."/>
            <person name="Kuo A."/>
            <person name="Liang C."/>
            <person name="Lipzen A."/>
            <person name="Lutzoni F."/>
            <person name="Magnuson J."/>
            <person name="Mondo S."/>
            <person name="Nolan M."/>
            <person name="Ohm R."/>
            <person name="Pangilinan J."/>
            <person name="Park H.-J."/>
            <person name="Ramirez L."/>
            <person name="Alfaro M."/>
            <person name="Sun H."/>
            <person name="Tritt A."/>
            <person name="Yoshinaga Y."/>
            <person name="Zwiers L.-H."/>
            <person name="Turgeon B."/>
            <person name="Goodwin S."/>
            <person name="Spatafora J."/>
            <person name="Crous P."/>
            <person name="Grigoriev I."/>
        </authorList>
    </citation>
    <scope>NUCLEOTIDE SEQUENCE</scope>
    <source>
        <strain evidence="3">CBS 123094</strain>
    </source>
</reference>
<dbReference type="CDD" id="cd06257">
    <property type="entry name" value="DnaJ"/>
    <property type="match status" value="1"/>
</dbReference>
<dbReference type="EMBL" id="ML977564">
    <property type="protein sequence ID" value="KAF2005202.1"/>
    <property type="molecule type" value="Genomic_DNA"/>
</dbReference>
<sequence>MCRIIVVPMRDKPKKSLSRNEQVDYIRAMPLRNTTYHHMMASEPQSAPLPSGVYINHASAALSSSPPPHGNSVAKNFVDHYAILNLDCWATSEEIKASYRALRTQYFSSNPLRYRALQAAFDTLVDRQARVAYDQVYRMRMGLPPPRDVMPAPHPSRNSGSDEKALPVHVETKREPNDALKMFVWGRYHVLIGSRPYQSWIPMREGYRGREMHPVLLCQRPKYVLLKARNARSA</sequence>
<gene>
    <name evidence="3" type="ORF">P154DRAFT_354559</name>
</gene>
<feature type="compositionally biased region" description="Pro residues" evidence="1">
    <location>
        <begin position="144"/>
        <end position="154"/>
    </location>
</feature>
<dbReference type="InterPro" id="IPR036869">
    <property type="entry name" value="J_dom_sf"/>
</dbReference>
<name>A0A6A5WU27_9PLEO</name>
<evidence type="ECO:0000256" key="1">
    <source>
        <dbReference type="SAM" id="MobiDB-lite"/>
    </source>
</evidence>
<accession>A0A6A5WU27</accession>
<feature type="region of interest" description="Disordered" evidence="1">
    <location>
        <begin position="144"/>
        <end position="164"/>
    </location>
</feature>
<feature type="domain" description="J" evidence="2">
    <location>
        <begin position="79"/>
        <end position="137"/>
    </location>
</feature>